<sequence length="189" mass="21020">MQLDVGTLFLRRFNVTTNRHLWVGETMYGKTAVKIPFWVRVISVPKPGTSEMKRKVWARVRPRVGNPPRIASQCSWSHTYAWRRIADLVQQILFLHWVPEESKHNLWEGPSTLWGVASMSPNCLSTTSMKLLKRLSSSESSWASSCWAGSAAVSGVLGAVVGTVVGTVVLDMIVVVVKQQVVYVGAQQP</sequence>
<dbReference type="Proteomes" id="UP001215598">
    <property type="component" value="Unassembled WGS sequence"/>
</dbReference>
<proteinExistence type="predicted"/>
<name>A0AAD7IWF0_9AGAR</name>
<reference evidence="1" key="1">
    <citation type="submission" date="2023-03" db="EMBL/GenBank/DDBJ databases">
        <title>Massive genome expansion in bonnet fungi (Mycena s.s.) driven by repeated elements and novel gene families across ecological guilds.</title>
        <authorList>
            <consortium name="Lawrence Berkeley National Laboratory"/>
            <person name="Harder C.B."/>
            <person name="Miyauchi S."/>
            <person name="Viragh M."/>
            <person name="Kuo A."/>
            <person name="Thoen E."/>
            <person name="Andreopoulos B."/>
            <person name="Lu D."/>
            <person name="Skrede I."/>
            <person name="Drula E."/>
            <person name="Henrissat B."/>
            <person name="Morin E."/>
            <person name="Kohler A."/>
            <person name="Barry K."/>
            <person name="LaButti K."/>
            <person name="Morin E."/>
            <person name="Salamov A."/>
            <person name="Lipzen A."/>
            <person name="Mereny Z."/>
            <person name="Hegedus B."/>
            <person name="Baldrian P."/>
            <person name="Stursova M."/>
            <person name="Weitz H."/>
            <person name="Taylor A."/>
            <person name="Grigoriev I.V."/>
            <person name="Nagy L.G."/>
            <person name="Martin F."/>
            <person name="Kauserud H."/>
        </authorList>
    </citation>
    <scope>NUCLEOTIDE SEQUENCE</scope>
    <source>
        <strain evidence="1">CBHHK182m</strain>
    </source>
</reference>
<dbReference type="AlphaFoldDB" id="A0AAD7IWF0"/>
<dbReference type="EMBL" id="JARKIB010000063">
    <property type="protein sequence ID" value="KAJ7751149.1"/>
    <property type="molecule type" value="Genomic_DNA"/>
</dbReference>
<accession>A0AAD7IWF0</accession>
<evidence type="ECO:0000313" key="1">
    <source>
        <dbReference type="EMBL" id="KAJ7751149.1"/>
    </source>
</evidence>
<organism evidence="1 2">
    <name type="scientific">Mycena metata</name>
    <dbReference type="NCBI Taxonomy" id="1033252"/>
    <lineage>
        <taxon>Eukaryota</taxon>
        <taxon>Fungi</taxon>
        <taxon>Dikarya</taxon>
        <taxon>Basidiomycota</taxon>
        <taxon>Agaricomycotina</taxon>
        <taxon>Agaricomycetes</taxon>
        <taxon>Agaricomycetidae</taxon>
        <taxon>Agaricales</taxon>
        <taxon>Marasmiineae</taxon>
        <taxon>Mycenaceae</taxon>
        <taxon>Mycena</taxon>
    </lineage>
</organism>
<gene>
    <name evidence="1" type="ORF">B0H16DRAFT_1460478</name>
</gene>
<comment type="caution">
    <text evidence="1">The sequence shown here is derived from an EMBL/GenBank/DDBJ whole genome shotgun (WGS) entry which is preliminary data.</text>
</comment>
<keyword evidence="2" id="KW-1185">Reference proteome</keyword>
<protein>
    <submittedName>
        <fullName evidence="1">Uncharacterized protein</fullName>
    </submittedName>
</protein>
<evidence type="ECO:0000313" key="2">
    <source>
        <dbReference type="Proteomes" id="UP001215598"/>
    </source>
</evidence>